<accession>A0A4Z2IU19</accession>
<feature type="transmembrane region" description="Helical" evidence="1">
    <location>
        <begin position="68"/>
        <end position="88"/>
    </location>
</feature>
<keyword evidence="1" id="KW-0812">Transmembrane</keyword>
<keyword evidence="1" id="KW-0472">Membrane</keyword>
<evidence type="ECO:0000313" key="2">
    <source>
        <dbReference type="EMBL" id="TNN81336.1"/>
    </source>
</evidence>
<keyword evidence="3" id="KW-1185">Reference proteome</keyword>
<evidence type="ECO:0000313" key="3">
    <source>
        <dbReference type="Proteomes" id="UP000314294"/>
    </source>
</evidence>
<name>A0A4Z2IU19_9TELE</name>
<evidence type="ECO:0000256" key="1">
    <source>
        <dbReference type="SAM" id="Phobius"/>
    </source>
</evidence>
<organism evidence="2 3">
    <name type="scientific">Liparis tanakae</name>
    <name type="common">Tanaka's snailfish</name>
    <dbReference type="NCBI Taxonomy" id="230148"/>
    <lineage>
        <taxon>Eukaryota</taxon>
        <taxon>Metazoa</taxon>
        <taxon>Chordata</taxon>
        <taxon>Craniata</taxon>
        <taxon>Vertebrata</taxon>
        <taxon>Euteleostomi</taxon>
        <taxon>Actinopterygii</taxon>
        <taxon>Neopterygii</taxon>
        <taxon>Teleostei</taxon>
        <taxon>Neoteleostei</taxon>
        <taxon>Acanthomorphata</taxon>
        <taxon>Eupercaria</taxon>
        <taxon>Perciformes</taxon>
        <taxon>Cottioidei</taxon>
        <taxon>Cottales</taxon>
        <taxon>Liparidae</taxon>
        <taxon>Liparis</taxon>
    </lineage>
</organism>
<keyword evidence="1" id="KW-1133">Transmembrane helix</keyword>
<proteinExistence type="predicted"/>
<gene>
    <name evidence="2" type="ORF">EYF80_008392</name>
</gene>
<reference evidence="2 3" key="1">
    <citation type="submission" date="2019-03" db="EMBL/GenBank/DDBJ databases">
        <title>First draft genome of Liparis tanakae, snailfish: a comprehensive survey of snailfish specific genes.</title>
        <authorList>
            <person name="Kim W."/>
            <person name="Song I."/>
            <person name="Jeong J.-H."/>
            <person name="Kim D."/>
            <person name="Kim S."/>
            <person name="Ryu S."/>
            <person name="Song J.Y."/>
            <person name="Lee S.K."/>
        </authorList>
    </citation>
    <scope>NUCLEOTIDE SEQUENCE [LARGE SCALE GENOMIC DNA]</scope>
    <source>
        <tissue evidence="2">Muscle</tissue>
    </source>
</reference>
<protein>
    <submittedName>
        <fullName evidence="2">Uncharacterized protein</fullName>
    </submittedName>
</protein>
<sequence>MKEYSLSTTVLRSDPSSLIRWMLPKVHSDGSRLVQALGDHHIAEGAVQSGHLDHIKALSTAMPSTLPMPLVTTSSLQVWSLLALLMVLRPMSTQ</sequence>
<dbReference type="Proteomes" id="UP000314294">
    <property type="component" value="Unassembled WGS sequence"/>
</dbReference>
<comment type="caution">
    <text evidence="2">The sequence shown here is derived from an EMBL/GenBank/DDBJ whole genome shotgun (WGS) entry which is preliminary data.</text>
</comment>
<dbReference type="AlphaFoldDB" id="A0A4Z2IU19"/>
<dbReference type="EMBL" id="SRLO01000047">
    <property type="protein sequence ID" value="TNN81336.1"/>
    <property type="molecule type" value="Genomic_DNA"/>
</dbReference>